<proteinExistence type="predicted"/>
<feature type="non-terminal residue" evidence="1">
    <location>
        <position position="125"/>
    </location>
</feature>
<dbReference type="EMBL" id="BART01039223">
    <property type="protein sequence ID" value="GAH11864.1"/>
    <property type="molecule type" value="Genomic_DNA"/>
</dbReference>
<reference evidence="1" key="1">
    <citation type="journal article" date="2014" name="Front. Microbiol.">
        <title>High frequency of phylogenetically diverse reductive dehalogenase-homologous genes in deep subseafloor sedimentary metagenomes.</title>
        <authorList>
            <person name="Kawai M."/>
            <person name="Futagami T."/>
            <person name="Toyoda A."/>
            <person name="Takaki Y."/>
            <person name="Nishi S."/>
            <person name="Hori S."/>
            <person name="Arai W."/>
            <person name="Tsubouchi T."/>
            <person name="Morono Y."/>
            <person name="Uchiyama I."/>
            <person name="Ito T."/>
            <person name="Fujiyama A."/>
            <person name="Inagaki F."/>
            <person name="Takami H."/>
        </authorList>
    </citation>
    <scope>NUCLEOTIDE SEQUENCE</scope>
    <source>
        <strain evidence="1">Expedition CK06-06</strain>
    </source>
</reference>
<dbReference type="InterPro" id="IPR027417">
    <property type="entry name" value="P-loop_NTPase"/>
</dbReference>
<dbReference type="Gene3D" id="3.40.50.300">
    <property type="entry name" value="P-loop containing nucleotide triphosphate hydrolases"/>
    <property type="match status" value="1"/>
</dbReference>
<protein>
    <submittedName>
        <fullName evidence="1">Uncharacterized protein</fullName>
    </submittedName>
</protein>
<dbReference type="AlphaFoldDB" id="X1E3V2"/>
<sequence>HWIYQNPKIFYNAFAWIYDPRRPVGKQNWPFILRPKQVKVVDLIKEAIDEQFSIGINKSRDEGATELVIKFLTCYSLLVPDVAFLMGSEKEDKIEKTGDRLTLFAKVDHTLSCLPFWWKPKFIDN</sequence>
<evidence type="ECO:0000313" key="1">
    <source>
        <dbReference type="EMBL" id="GAH11864.1"/>
    </source>
</evidence>
<feature type="non-terminal residue" evidence="1">
    <location>
        <position position="1"/>
    </location>
</feature>
<gene>
    <name evidence="1" type="ORF">S01H4_64590</name>
</gene>
<name>X1E3V2_9ZZZZ</name>
<organism evidence="1">
    <name type="scientific">marine sediment metagenome</name>
    <dbReference type="NCBI Taxonomy" id="412755"/>
    <lineage>
        <taxon>unclassified sequences</taxon>
        <taxon>metagenomes</taxon>
        <taxon>ecological metagenomes</taxon>
    </lineage>
</organism>
<comment type="caution">
    <text evidence="1">The sequence shown here is derived from an EMBL/GenBank/DDBJ whole genome shotgun (WGS) entry which is preliminary data.</text>
</comment>
<accession>X1E3V2</accession>